<dbReference type="CDD" id="cd00130">
    <property type="entry name" value="PAS"/>
    <property type="match status" value="4"/>
</dbReference>
<dbReference type="OrthoDB" id="9808408at2"/>
<accession>A0A4U6R5F7</accession>
<dbReference type="InterPro" id="IPR004358">
    <property type="entry name" value="Sig_transdc_His_kin-like_C"/>
</dbReference>
<dbReference type="GO" id="GO:0006355">
    <property type="term" value="P:regulation of DNA-templated transcription"/>
    <property type="evidence" value="ECO:0007669"/>
    <property type="project" value="InterPro"/>
</dbReference>
<evidence type="ECO:0000256" key="7">
    <source>
        <dbReference type="SAM" id="Phobius"/>
    </source>
</evidence>
<feature type="domain" description="PAC" evidence="10">
    <location>
        <begin position="804"/>
        <end position="856"/>
    </location>
</feature>
<evidence type="ECO:0000259" key="9">
    <source>
        <dbReference type="PROSITE" id="PS50112"/>
    </source>
</evidence>
<dbReference type="InterPro" id="IPR036097">
    <property type="entry name" value="HisK_dim/P_sf"/>
</dbReference>
<dbReference type="InterPro" id="IPR000700">
    <property type="entry name" value="PAS-assoc_C"/>
</dbReference>
<dbReference type="InterPro" id="IPR013767">
    <property type="entry name" value="PAS_fold"/>
</dbReference>
<dbReference type="PROSITE" id="PS50109">
    <property type="entry name" value="HIS_KIN"/>
    <property type="match status" value="1"/>
</dbReference>
<reference evidence="11 12" key="1">
    <citation type="submission" date="2019-05" db="EMBL/GenBank/DDBJ databases">
        <title>Marinobacter panjinensis sp. nov., a moderately halophilic bacterium isolated from sea tidal flat environment.</title>
        <authorList>
            <person name="Yang W."/>
            <person name="An M."/>
            <person name="He W."/>
            <person name="Luo X."/>
            <person name="Zhu L."/>
            <person name="Chen G."/>
            <person name="Zhang Y."/>
            <person name="Wang Y."/>
        </authorList>
    </citation>
    <scope>NUCLEOTIDE SEQUENCE [LARGE SCALE GENOMIC DNA]</scope>
    <source>
        <strain evidence="11 12">PJ-16</strain>
    </source>
</reference>
<dbReference type="InterPro" id="IPR052162">
    <property type="entry name" value="Sensor_kinase/Photoreceptor"/>
</dbReference>
<evidence type="ECO:0000256" key="4">
    <source>
        <dbReference type="ARBA" id="ARBA00022679"/>
    </source>
</evidence>
<dbReference type="InterPro" id="IPR003661">
    <property type="entry name" value="HisK_dim/P_dom"/>
</dbReference>
<keyword evidence="12" id="KW-1185">Reference proteome</keyword>
<evidence type="ECO:0000313" key="11">
    <source>
        <dbReference type="EMBL" id="TKV69084.1"/>
    </source>
</evidence>
<dbReference type="PROSITE" id="PS50112">
    <property type="entry name" value="PAS"/>
    <property type="match status" value="3"/>
</dbReference>
<evidence type="ECO:0000313" key="12">
    <source>
        <dbReference type="Proteomes" id="UP000308488"/>
    </source>
</evidence>
<evidence type="ECO:0000256" key="3">
    <source>
        <dbReference type="ARBA" id="ARBA00022553"/>
    </source>
</evidence>
<sequence>MKEDRNPVIGRFCLVLSLAIALITIGLVILFDHYSLSASANGRVSLSPGGGLVSILIGASLLALVFRRIPAAIVLACLTSIIALVQVVLPRLPAADSLDFLAISEPLLLVVLLTELSLLAALYLRKGRLAGLVCGLAVVALGLLSLFSHWHPPLGAFSLGTIAESTIIVSPLAILLGLVLPCLHTIHLRDLPDFSSRLVLVGVFGIALTTITWHAMRVQNSNSLQDRAEVLAEQLKASSAATFSDDLALIRRLAERQLLLTGKPAQSEWAQEAQSYLNDFREIQLIGILDPSRQPAGVHSRGEQHRHWLNSFLRASDNQKWLDHVTRTGRPHLSPPEPDENGRMYAMIASPARAAVEKPWVVFAIIDLGDAYSSLLKHYDGDLSLKVYYRNIPIFDLSPNTARGTRIPLATRNTNTHHDSQWQIEVYTREGGLPATVLYLPPLVLFTGLVLSFLMMLSHLFWRESERRSHSLRKLNDTVNAHLARELSLRQTNERIMEFSRDILCSIDSRGLFTSINPAAEDILGYRPDQLIGEPYNLLIPDVDREATAEEMRKLMAGERQVTDGFRNHLRHRDGHIVTLSWTAEWSEEDQALFCVGRDMTDQLVAETLMREREQFFSLSPDMFCIVDLNSHFFELNNAFVDVLGYEREELLGASYMQLIHKDDRTRVEEAVSALIAGQTIRDLQVRVINRNRSEHWLELSATLSSDDLIYVAARDTTEIRHTQEKLRESEAVLKIAEKAARIGGWVVDVGTDRIRWSHVMFDIFEIPIGEVPALDEALRFYTPDSRETITNALNMCIQTGIPFDEEVQVRTRLGRLRWVRAIGQAVKNEDGRIVEIQGGLQDITASHQAMEQIRRFSERQAIIFESITDAFFTLDREWRFTYVNRRSEELLKESRDALLGNTLWEMFPAAQGSEFERHYQLAMATGKSVSFEAYYAPLDTWMEVSAYPSDEGLAVYYRSINERKQAQKKLEDTMAELERSNRELQDFAFVASHDLQEPLRKIQAFSDRLLTRSDSFDDQEQDYLQRMQSAARRMQSLIQDLLTYSRVTTRALPLSVCDTNRILGEVLQDMETSITRVNAVIETRPLPTVKGDATQLRQVFQNLLSNAVKFHKPGQSPHILVYPEDSTDHHWTLVVSDNGVGFDQCYVEKLFQPFQRLHKQAFPGSGIGLAIVKKILDRHGATVSVESEVDHGTTFRIHFPTSNQMKGRSND</sequence>
<keyword evidence="4" id="KW-0808">Transferase</keyword>
<dbReference type="NCBIfam" id="TIGR00229">
    <property type="entry name" value="sensory_box"/>
    <property type="match status" value="3"/>
</dbReference>
<protein>
    <recommendedName>
        <fullName evidence="2">histidine kinase</fullName>
        <ecNumber evidence="2">2.7.13.3</ecNumber>
    </recommendedName>
</protein>
<feature type="transmembrane region" description="Helical" evidence="7">
    <location>
        <begin position="101"/>
        <end position="122"/>
    </location>
</feature>
<dbReference type="InterPro" id="IPR013655">
    <property type="entry name" value="PAS_fold_3"/>
</dbReference>
<keyword evidence="7" id="KW-0812">Transmembrane</keyword>
<evidence type="ECO:0000256" key="6">
    <source>
        <dbReference type="SAM" id="Coils"/>
    </source>
</evidence>
<dbReference type="InterPro" id="IPR000014">
    <property type="entry name" value="PAS"/>
</dbReference>
<dbReference type="Pfam" id="PF00989">
    <property type="entry name" value="PAS"/>
    <property type="match status" value="1"/>
</dbReference>
<dbReference type="RefSeq" id="WP_137436701.1">
    <property type="nucleotide sequence ID" value="NZ_SZYH01000001.1"/>
</dbReference>
<dbReference type="InterPro" id="IPR013656">
    <property type="entry name" value="PAS_4"/>
</dbReference>
<dbReference type="SMART" id="SM00086">
    <property type="entry name" value="PAC"/>
    <property type="match status" value="3"/>
</dbReference>
<dbReference type="Pfam" id="PF00512">
    <property type="entry name" value="HisKA"/>
    <property type="match status" value="1"/>
</dbReference>
<feature type="transmembrane region" description="Helical" evidence="7">
    <location>
        <begin position="167"/>
        <end position="186"/>
    </location>
</feature>
<name>A0A4U6R5F7_9GAMM</name>
<dbReference type="SUPFAM" id="SSF47384">
    <property type="entry name" value="Homodimeric domain of signal transducing histidine kinase"/>
    <property type="match status" value="1"/>
</dbReference>
<feature type="domain" description="PAS" evidence="9">
    <location>
        <begin position="489"/>
        <end position="559"/>
    </location>
</feature>
<organism evidence="11 12">
    <name type="scientific">Marinobacter panjinensis</name>
    <dbReference type="NCBI Taxonomy" id="2576384"/>
    <lineage>
        <taxon>Bacteria</taxon>
        <taxon>Pseudomonadati</taxon>
        <taxon>Pseudomonadota</taxon>
        <taxon>Gammaproteobacteria</taxon>
        <taxon>Pseudomonadales</taxon>
        <taxon>Marinobacteraceae</taxon>
        <taxon>Marinobacter</taxon>
    </lineage>
</organism>
<dbReference type="PANTHER" id="PTHR43304">
    <property type="entry name" value="PHYTOCHROME-LIKE PROTEIN CPH1"/>
    <property type="match status" value="1"/>
</dbReference>
<dbReference type="CDD" id="cd00082">
    <property type="entry name" value="HisKA"/>
    <property type="match status" value="1"/>
</dbReference>
<dbReference type="InterPro" id="IPR036890">
    <property type="entry name" value="HATPase_C_sf"/>
</dbReference>
<feature type="transmembrane region" description="Helical" evidence="7">
    <location>
        <begin position="129"/>
        <end position="147"/>
    </location>
</feature>
<gene>
    <name evidence="11" type="ORF">FDP08_13785</name>
</gene>
<keyword evidence="5" id="KW-0418">Kinase</keyword>
<keyword evidence="7" id="KW-0472">Membrane</keyword>
<keyword evidence="7" id="KW-1133">Transmembrane helix</keyword>
<dbReference type="FunFam" id="3.30.565.10:FF:000006">
    <property type="entry name" value="Sensor histidine kinase WalK"/>
    <property type="match status" value="1"/>
</dbReference>
<dbReference type="Pfam" id="PF08448">
    <property type="entry name" value="PAS_4"/>
    <property type="match status" value="1"/>
</dbReference>
<dbReference type="SUPFAM" id="SSF55874">
    <property type="entry name" value="ATPase domain of HSP90 chaperone/DNA topoisomerase II/histidine kinase"/>
    <property type="match status" value="1"/>
</dbReference>
<dbReference type="InterPro" id="IPR001610">
    <property type="entry name" value="PAC"/>
</dbReference>
<feature type="domain" description="Histidine kinase" evidence="8">
    <location>
        <begin position="991"/>
        <end position="1204"/>
    </location>
</feature>
<dbReference type="InterPro" id="IPR035965">
    <property type="entry name" value="PAS-like_dom_sf"/>
</dbReference>
<dbReference type="InterPro" id="IPR005467">
    <property type="entry name" value="His_kinase_dom"/>
</dbReference>
<feature type="transmembrane region" description="Helical" evidence="7">
    <location>
        <begin position="12"/>
        <end position="34"/>
    </location>
</feature>
<dbReference type="SMART" id="SM00091">
    <property type="entry name" value="PAS"/>
    <property type="match status" value="3"/>
</dbReference>
<feature type="domain" description="PAS" evidence="9">
    <location>
        <begin position="626"/>
        <end position="679"/>
    </location>
</feature>
<evidence type="ECO:0000259" key="10">
    <source>
        <dbReference type="PROSITE" id="PS50113"/>
    </source>
</evidence>
<dbReference type="EMBL" id="SZYH01000001">
    <property type="protein sequence ID" value="TKV69084.1"/>
    <property type="molecule type" value="Genomic_DNA"/>
</dbReference>
<dbReference type="Gene3D" id="3.30.450.20">
    <property type="entry name" value="PAS domain"/>
    <property type="match status" value="4"/>
</dbReference>
<dbReference type="AlphaFoldDB" id="A0A4U6R5F7"/>
<dbReference type="Pfam" id="PF08447">
    <property type="entry name" value="PAS_3"/>
    <property type="match status" value="2"/>
</dbReference>
<feature type="coiled-coil region" evidence="6">
    <location>
        <begin position="961"/>
        <end position="988"/>
    </location>
</feature>
<keyword evidence="6" id="KW-0175">Coiled coil</keyword>
<keyword evidence="3" id="KW-0597">Phosphoprotein</keyword>
<dbReference type="SUPFAM" id="SSF55785">
    <property type="entry name" value="PYP-like sensor domain (PAS domain)"/>
    <property type="match status" value="4"/>
</dbReference>
<evidence type="ECO:0000256" key="1">
    <source>
        <dbReference type="ARBA" id="ARBA00000085"/>
    </source>
</evidence>
<evidence type="ECO:0000259" key="8">
    <source>
        <dbReference type="PROSITE" id="PS50109"/>
    </source>
</evidence>
<dbReference type="Gene3D" id="3.30.565.10">
    <property type="entry name" value="Histidine kinase-like ATPase, C-terminal domain"/>
    <property type="match status" value="1"/>
</dbReference>
<feature type="transmembrane region" description="Helical" evidence="7">
    <location>
        <begin position="198"/>
        <end position="216"/>
    </location>
</feature>
<dbReference type="PRINTS" id="PR00344">
    <property type="entry name" value="BCTRLSENSOR"/>
</dbReference>
<comment type="catalytic activity">
    <reaction evidence="1">
        <text>ATP + protein L-histidine = ADP + protein N-phospho-L-histidine.</text>
        <dbReference type="EC" id="2.7.13.3"/>
    </reaction>
</comment>
<dbReference type="InterPro" id="IPR003594">
    <property type="entry name" value="HATPase_dom"/>
</dbReference>
<feature type="transmembrane region" description="Helical" evidence="7">
    <location>
        <begin position="46"/>
        <end position="65"/>
    </location>
</feature>
<feature type="domain" description="PAS" evidence="9">
    <location>
        <begin position="857"/>
        <end position="927"/>
    </location>
</feature>
<dbReference type="EC" id="2.7.13.3" evidence="2"/>
<dbReference type="GO" id="GO:0000155">
    <property type="term" value="F:phosphorelay sensor kinase activity"/>
    <property type="evidence" value="ECO:0007669"/>
    <property type="project" value="InterPro"/>
</dbReference>
<dbReference type="Gene3D" id="1.10.287.130">
    <property type="match status" value="1"/>
</dbReference>
<dbReference type="GO" id="GO:0005886">
    <property type="term" value="C:plasma membrane"/>
    <property type="evidence" value="ECO:0007669"/>
    <property type="project" value="UniProtKB-ARBA"/>
</dbReference>
<dbReference type="PANTHER" id="PTHR43304:SF1">
    <property type="entry name" value="PAC DOMAIN-CONTAINING PROTEIN"/>
    <property type="match status" value="1"/>
</dbReference>
<dbReference type="Proteomes" id="UP000308488">
    <property type="component" value="Unassembled WGS sequence"/>
</dbReference>
<dbReference type="PROSITE" id="PS50113">
    <property type="entry name" value="PAC"/>
    <property type="match status" value="1"/>
</dbReference>
<proteinExistence type="predicted"/>
<dbReference type="SMART" id="SM00387">
    <property type="entry name" value="HATPase_c"/>
    <property type="match status" value="1"/>
</dbReference>
<evidence type="ECO:0000256" key="2">
    <source>
        <dbReference type="ARBA" id="ARBA00012438"/>
    </source>
</evidence>
<dbReference type="Pfam" id="PF02518">
    <property type="entry name" value="HATPase_c"/>
    <property type="match status" value="1"/>
</dbReference>
<dbReference type="SMART" id="SM00388">
    <property type="entry name" value="HisKA"/>
    <property type="match status" value="1"/>
</dbReference>
<evidence type="ECO:0000256" key="5">
    <source>
        <dbReference type="ARBA" id="ARBA00022777"/>
    </source>
</evidence>
<comment type="caution">
    <text evidence="11">The sequence shown here is derived from an EMBL/GenBank/DDBJ whole genome shotgun (WGS) entry which is preliminary data.</text>
</comment>
<feature type="transmembrane region" description="Helical" evidence="7">
    <location>
        <begin position="72"/>
        <end position="89"/>
    </location>
</feature>